<dbReference type="Gene3D" id="2.40.30.170">
    <property type="match status" value="1"/>
</dbReference>
<reference evidence="5 6" key="1">
    <citation type="submission" date="2017-01" db="EMBL/GenBank/DDBJ databases">
        <title>Genome sequencing of Arcobacter sp. LPB0137.</title>
        <authorList>
            <person name="Lee G.-W."/>
            <person name="Yi H."/>
        </authorList>
    </citation>
    <scope>NUCLEOTIDE SEQUENCE [LARGE SCALE GENOMIC DNA]</scope>
    <source>
        <strain evidence="5 6">LPB0137</strain>
    </source>
</reference>
<gene>
    <name evidence="5" type="ORF">LPB137_08790</name>
</gene>
<accession>A0A1P8KQT9</accession>
<evidence type="ECO:0000313" key="6">
    <source>
        <dbReference type="Proteomes" id="UP000186074"/>
    </source>
</evidence>
<evidence type="ECO:0000313" key="5">
    <source>
        <dbReference type="EMBL" id="APW66982.1"/>
    </source>
</evidence>
<dbReference type="InterPro" id="IPR006143">
    <property type="entry name" value="RND_pump_MFP"/>
</dbReference>
<protein>
    <submittedName>
        <fullName evidence="5">Efflux transporter periplasmic adaptor subunit</fullName>
    </submittedName>
</protein>
<proteinExistence type="inferred from homology"/>
<organism evidence="5 6">
    <name type="scientific">Poseidonibacter parvus</name>
    <dbReference type="NCBI Taxonomy" id="1850254"/>
    <lineage>
        <taxon>Bacteria</taxon>
        <taxon>Pseudomonadati</taxon>
        <taxon>Campylobacterota</taxon>
        <taxon>Epsilonproteobacteria</taxon>
        <taxon>Campylobacterales</taxon>
        <taxon>Arcobacteraceae</taxon>
        <taxon>Poseidonibacter</taxon>
    </lineage>
</organism>
<dbReference type="Pfam" id="PF25954">
    <property type="entry name" value="Beta-barrel_RND_2"/>
    <property type="match status" value="1"/>
</dbReference>
<feature type="domain" description="CzcB-like barrel-sandwich hybrid" evidence="4">
    <location>
        <begin position="32"/>
        <end position="167"/>
    </location>
</feature>
<evidence type="ECO:0000259" key="4">
    <source>
        <dbReference type="Pfam" id="PF25973"/>
    </source>
</evidence>
<keyword evidence="6" id="KW-1185">Reference proteome</keyword>
<name>A0A1P8KQT9_9BACT</name>
<comment type="similarity">
    <text evidence="1">Belongs to the membrane fusion protein (MFP) (TC 8.A.1) family.</text>
</comment>
<dbReference type="Pfam" id="PF25973">
    <property type="entry name" value="BSH_CzcB"/>
    <property type="match status" value="1"/>
</dbReference>
<dbReference type="Proteomes" id="UP000186074">
    <property type="component" value="Chromosome"/>
</dbReference>
<sequence length="251" mass="28352">MKNLLLICITSIYIFANDIELSGSVISDNEKIITSRNMGLIKDVYVNEGSFVKKGQLLYEIDSSNIDSLKQEALLNIKIQENNLANININYNRYKRLYKQDLVPKYDVEQLKLNLVNTKNMLLIAKAKLKEVNSQYSYLKIKAPNDGLIIKKSIKVGEMAMPLVPAFILTDLSSLKIKTDISESNLSKIKLNQEVDVNIPSINLNTKGQISAIIPNVNTITHSFILKVSFDKKDARVYPGMYSKLLIKPLN</sequence>
<dbReference type="AlphaFoldDB" id="A0A1P8KQT9"/>
<dbReference type="KEGG" id="alp:LPB137_08790"/>
<dbReference type="PANTHER" id="PTHR30469:SF15">
    <property type="entry name" value="HLYD FAMILY OF SECRETION PROTEINS"/>
    <property type="match status" value="1"/>
</dbReference>
<evidence type="ECO:0000256" key="2">
    <source>
        <dbReference type="SAM" id="Coils"/>
    </source>
</evidence>
<dbReference type="OrthoDB" id="9806939at2"/>
<keyword evidence="2" id="KW-0175">Coiled coil</keyword>
<dbReference type="InterPro" id="IPR058647">
    <property type="entry name" value="BSH_CzcB-like"/>
</dbReference>
<dbReference type="InterPro" id="IPR058792">
    <property type="entry name" value="Beta-barrel_RND_2"/>
</dbReference>
<dbReference type="PANTHER" id="PTHR30469">
    <property type="entry name" value="MULTIDRUG RESISTANCE PROTEIN MDTA"/>
    <property type="match status" value="1"/>
</dbReference>
<dbReference type="GO" id="GO:0015562">
    <property type="term" value="F:efflux transmembrane transporter activity"/>
    <property type="evidence" value="ECO:0007669"/>
    <property type="project" value="TreeGrafter"/>
</dbReference>
<dbReference type="Gene3D" id="1.10.287.470">
    <property type="entry name" value="Helix hairpin bin"/>
    <property type="match status" value="1"/>
</dbReference>
<dbReference type="EMBL" id="CP019070">
    <property type="protein sequence ID" value="APW66982.1"/>
    <property type="molecule type" value="Genomic_DNA"/>
</dbReference>
<dbReference type="NCBIfam" id="TIGR01730">
    <property type="entry name" value="RND_mfp"/>
    <property type="match status" value="1"/>
</dbReference>
<dbReference type="STRING" id="1850254.LPB137_08790"/>
<feature type="domain" description="CusB-like beta-barrel" evidence="3">
    <location>
        <begin position="178"/>
        <end position="245"/>
    </location>
</feature>
<dbReference type="GO" id="GO:1990281">
    <property type="term" value="C:efflux pump complex"/>
    <property type="evidence" value="ECO:0007669"/>
    <property type="project" value="TreeGrafter"/>
</dbReference>
<feature type="coiled-coil region" evidence="2">
    <location>
        <begin position="70"/>
        <end position="97"/>
    </location>
</feature>
<evidence type="ECO:0000256" key="1">
    <source>
        <dbReference type="ARBA" id="ARBA00009477"/>
    </source>
</evidence>
<evidence type="ECO:0000259" key="3">
    <source>
        <dbReference type="Pfam" id="PF25954"/>
    </source>
</evidence>
<dbReference type="SUPFAM" id="SSF111369">
    <property type="entry name" value="HlyD-like secretion proteins"/>
    <property type="match status" value="1"/>
</dbReference>
<dbReference type="Gene3D" id="2.40.50.100">
    <property type="match status" value="1"/>
</dbReference>